<evidence type="ECO:0000256" key="7">
    <source>
        <dbReference type="ARBA" id="ARBA00023049"/>
    </source>
</evidence>
<keyword evidence="5 12" id="KW-0378">Hydrolase</keyword>
<dbReference type="SUPFAM" id="SSF55486">
    <property type="entry name" value="Metalloproteases ('zincins'), catalytic domain"/>
    <property type="match status" value="1"/>
</dbReference>
<feature type="domain" description="Peptidase M1 membrane alanine aminopeptidase" evidence="15">
    <location>
        <begin position="307"/>
        <end position="534"/>
    </location>
</feature>
<feature type="site" description="Transition state stabilizer" evidence="11">
    <location>
        <position position="466"/>
    </location>
</feature>
<dbReference type="InterPro" id="IPR050344">
    <property type="entry name" value="Peptidase_M1_aminopeptidases"/>
</dbReference>
<evidence type="ECO:0000256" key="12">
    <source>
        <dbReference type="RuleBase" id="RU364040"/>
    </source>
</evidence>
<feature type="region of interest" description="Disordered" evidence="14">
    <location>
        <begin position="48"/>
        <end position="68"/>
    </location>
</feature>
<keyword evidence="13" id="KW-0175">Coiled coil</keyword>
<keyword evidence="7 12" id="KW-0482">Metalloprotease</keyword>
<evidence type="ECO:0000313" key="18">
    <source>
        <dbReference type="Proteomes" id="UP000025227"/>
    </source>
</evidence>
<keyword evidence="12" id="KW-0812">Transmembrane</keyword>
<feature type="compositionally biased region" description="Basic and acidic residues" evidence="14">
    <location>
        <begin position="48"/>
        <end position="62"/>
    </location>
</feature>
<dbReference type="PANTHER" id="PTHR11533">
    <property type="entry name" value="PROTEASE M1 ZINC METALLOPROTEASE"/>
    <property type="match status" value="1"/>
</dbReference>
<sequence>MTAEWQKRRILGFSPISLLCTLFVLAAAVGLSIGLTYYFTRKAFDTTQKEQKDDTGGKEKDNSPSAEELLLPTNIKPVSYDLSIKTYLPGYVNFPPEKNLTFDAHVEISMVVVEPTNSIVLNSKKITLAQGGCELFSGNQKLDIESVKMQERLDKLEITLKNQLQKDQKILLKITYTGLISNTLGGLYQSIYTDTDGTTKIVAVSQNEPSDARRIAPCFDEPKYKATWTVTVVHPKGTKAASNGIEANGNGELEGDWITSKFKTTPPMSSYLLAIIVCEFEYIEGHTETGVRFRIWSRPEAMEMTEYALDAGIRCLEFYEKFFDIKFPLEKQDMIALPDFTAGAMENWGLITYREDSLLYDEKIYAPMNKQRVALVVAHELAHQWFGNLVTLKWWDDTWLNEGFATFVEYLGMDEISHNNFRTQDFFLLDGMDRGMRADSAASSHPLSFRIDKAAEVAEAFDDISYAKGASVLTMLRALIGEDNYRNAVVQYLKKFSYSNAQAADLWNVFNEVVKGVKGPDGNVMKIDQFTDQWTYQMGYPVVKVEEFNATSLKVTQSRYKTNKDALEPEKYRNPKYGFKWDVPLWYQEGNSKEVKRTWLKRDEPLYLNVNNRDTSLVVNADRHGFYRQNYDANGWKKIIKQLKKDHKIYGPRTRNAIISDAFAAATIDAIDYETVFELLEYAKNEEEFLPWKEALSGMFTVLKFFGNEPETKPAKAYMMSILEPMYRKSSIDYIVNNYLDDTLFTKINTQKDIIDAYCSLGSKDCIRQYKDIFDKKVMPACRPGQAATKCVNVSAPLRANVYCYGVQEGGEEAFEKVMGLYLAEDVQLEKGILFKALACHKDVTALKELLLRALDRKSSFVRLQDVPTAFRAVSENPVGEEFMFNFLMERWEEITASLETEHRAVDKVVGACCTGIRSQQQIDQLKNLQKNNAQAKKFGSFTQEIEKGEHKIAWIKKHLRRLSEFFKKARS</sequence>
<keyword evidence="18" id="KW-1185">Reference proteome</keyword>
<keyword evidence="6 10" id="KW-0862">Zinc</keyword>
<evidence type="ECO:0000256" key="1">
    <source>
        <dbReference type="ARBA" id="ARBA00010136"/>
    </source>
</evidence>
<dbReference type="Pfam" id="PF01433">
    <property type="entry name" value="Peptidase_M1"/>
    <property type="match status" value="1"/>
</dbReference>
<feature type="binding site" evidence="9">
    <location>
        <begin position="343"/>
        <end position="347"/>
    </location>
    <ligand>
        <name>substrate</name>
    </ligand>
</feature>
<dbReference type="InterPro" id="IPR045357">
    <property type="entry name" value="Aminopeptidase_N-like_N"/>
</dbReference>
<dbReference type="FunFam" id="2.60.40.1910:FF:000006">
    <property type="entry name" value="Aminopeptidase"/>
    <property type="match status" value="1"/>
</dbReference>
<evidence type="ECO:0000259" key="15">
    <source>
        <dbReference type="Pfam" id="PF01433"/>
    </source>
</evidence>
<dbReference type="Gene3D" id="2.60.40.1730">
    <property type="entry name" value="tricorn interacting facor f3 domain"/>
    <property type="match status" value="1"/>
</dbReference>
<evidence type="ECO:0000256" key="6">
    <source>
        <dbReference type="ARBA" id="ARBA00022833"/>
    </source>
</evidence>
<comment type="cofactor">
    <cofactor evidence="10 12">
        <name>Zn(2+)</name>
        <dbReference type="ChEBI" id="CHEBI:29105"/>
    </cofactor>
    <text evidence="10 12">Binds 1 zinc ion per subunit.</text>
</comment>
<evidence type="ECO:0000256" key="3">
    <source>
        <dbReference type="ARBA" id="ARBA00022670"/>
    </source>
</evidence>
<dbReference type="FunFam" id="2.60.40.1730:FF:000013">
    <property type="entry name" value="Aminopeptidase"/>
    <property type="match status" value="1"/>
</dbReference>
<dbReference type="Proteomes" id="UP000025227">
    <property type="component" value="Unplaced"/>
</dbReference>
<dbReference type="PANTHER" id="PTHR11533:SF301">
    <property type="entry name" value="AMINOPEPTIDASE"/>
    <property type="match status" value="1"/>
</dbReference>
<dbReference type="OrthoDB" id="5786529at2759"/>
<feature type="transmembrane region" description="Helical" evidence="12">
    <location>
        <begin position="12"/>
        <end position="39"/>
    </location>
</feature>
<dbReference type="CDD" id="cd09601">
    <property type="entry name" value="M1_APN-Q_like"/>
    <property type="match status" value="1"/>
</dbReference>
<dbReference type="EC" id="3.4.11.-" evidence="12"/>
<dbReference type="PRINTS" id="PR00756">
    <property type="entry name" value="ALADIPTASE"/>
</dbReference>
<feature type="binding site" evidence="10">
    <location>
        <position position="379"/>
    </location>
    <ligand>
        <name>Zn(2+)</name>
        <dbReference type="ChEBI" id="CHEBI:29105"/>
        <note>catalytic</note>
    </ligand>
</feature>
<dbReference type="GO" id="GO:0005615">
    <property type="term" value="C:extracellular space"/>
    <property type="evidence" value="ECO:0007669"/>
    <property type="project" value="TreeGrafter"/>
</dbReference>
<name>A0A7I4YWE5_HAECO</name>
<evidence type="ECO:0000256" key="4">
    <source>
        <dbReference type="ARBA" id="ARBA00022723"/>
    </source>
</evidence>
<keyword evidence="12" id="KW-1133">Transmembrane helix</keyword>
<evidence type="ECO:0000259" key="16">
    <source>
        <dbReference type="Pfam" id="PF11838"/>
    </source>
</evidence>
<dbReference type="Pfam" id="PF17900">
    <property type="entry name" value="Peptidase_M1_N"/>
    <property type="match status" value="1"/>
</dbReference>
<evidence type="ECO:0000256" key="2">
    <source>
        <dbReference type="ARBA" id="ARBA00022438"/>
    </source>
</evidence>
<feature type="coiled-coil region" evidence="13">
    <location>
        <begin position="139"/>
        <end position="166"/>
    </location>
</feature>
<evidence type="ECO:0000256" key="13">
    <source>
        <dbReference type="SAM" id="Coils"/>
    </source>
</evidence>
<organism evidence="18 19">
    <name type="scientific">Haemonchus contortus</name>
    <name type="common">Barber pole worm</name>
    <dbReference type="NCBI Taxonomy" id="6289"/>
    <lineage>
        <taxon>Eukaryota</taxon>
        <taxon>Metazoa</taxon>
        <taxon>Ecdysozoa</taxon>
        <taxon>Nematoda</taxon>
        <taxon>Chromadorea</taxon>
        <taxon>Rhabditida</taxon>
        <taxon>Rhabditina</taxon>
        <taxon>Rhabditomorpha</taxon>
        <taxon>Strongyloidea</taxon>
        <taxon>Trichostrongylidae</taxon>
        <taxon>Haemonchus</taxon>
    </lineage>
</organism>
<protein>
    <recommendedName>
        <fullName evidence="12">Aminopeptidase</fullName>
        <ecNumber evidence="12">3.4.11.-</ecNumber>
    </recommendedName>
</protein>
<dbReference type="AlphaFoldDB" id="A0A7I4YWE5"/>
<keyword evidence="4 10" id="KW-0479">Metal-binding</keyword>
<dbReference type="Gene3D" id="1.10.390.10">
    <property type="entry name" value="Neutral Protease Domain 2"/>
    <property type="match status" value="1"/>
</dbReference>
<dbReference type="SUPFAM" id="SSF63737">
    <property type="entry name" value="Leukotriene A4 hydrolase N-terminal domain"/>
    <property type="match status" value="1"/>
</dbReference>
<evidence type="ECO:0000259" key="17">
    <source>
        <dbReference type="Pfam" id="PF17900"/>
    </source>
</evidence>
<dbReference type="GO" id="GO:0005737">
    <property type="term" value="C:cytoplasm"/>
    <property type="evidence" value="ECO:0007669"/>
    <property type="project" value="TreeGrafter"/>
</dbReference>
<dbReference type="InterPro" id="IPR034016">
    <property type="entry name" value="M1_APN-typ"/>
</dbReference>
<evidence type="ECO:0000256" key="5">
    <source>
        <dbReference type="ARBA" id="ARBA00022801"/>
    </source>
</evidence>
<keyword evidence="2 12" id="KW-0031">Aminopeptidase</keyword>
<dbReference type="SMR" id="A0A7I4YWE5"/>
<dbReference type="OMA" id="DKINPEW"/>
<dbReference type="GO" id="GO:0043171">
    <property type="term" value="P:peptide catabolic process"/>
    <property type="evidence" value="ECO:0007669"/>
    <property type="project" value="TreeGrafter"/>
</dbReference>
<evidence type="ECO:0000256" key="10">
    <source>
        <dbReference type="PIRSR" id="PIRSR634016-3"/>
    </source>
</evidence>
<proteinExistence type="inferred from homology"/>
<dbReference type="InterPro" id="IPR001930">
    <property type="entry name" value="Peptidase_M1"/>
</dbReference>
<comment type="similarity">
    <text evidence="1 12">Belongs to the peptidase M1 family.</text>
</comment>
<feature type="active site" description="Proton acceptor" evidence="8">
    <location>
        <position position="380"/>
    </location>
</feature>
<reference evidence="19" key="1">
    <citation type="submission" date="2020-12" db="UniProtKB">
        <authorList>
            <consortium name="WormBaseParasite"/>
        </authorList>
    </citation>
    <scope>IDENTIFICATION</scope>
    <source>
        <strain evidence="19">MHco3</strain>
    </source>
</reference>
<dbReference type="Pfam" id="PF11838">
    <property type="entry name" value="ERAP1_C"/>
    <property type="match status" value="1"/>
</dbReference>
<keyword evidence="3 12" id="KW-0645">Protease</keyword>
<dbReference type="GO" id="GO:0042277">
    <property type="term" value="F:peptide binding"/>
    <property type="evidence" value="ECO:0007669"/>
    <property type="project" value="TreeGrafter"/>
</dbReference>
<feature type="binding site" evidence="10">
    <location>
        <position position="402"/>
    </location>
    <ligand>
        <name>Zn(2+)</name>
        <dbReference type="ChEBI" id="CHEBI:29105"/>
        <note>catalytic</note>
    </ligand>
</feature>
<dbReference type="InterPro" id="IPR042097">
    <property type="entry name" value="Aminopeptidase_N-like_N_sf"/>
</dbReference>
<evidence type="ECO:0000256" key="11">
    <source>
        <dbReference type="PIRSR" id="PIRSR634016-4"/>
    </source>
</evidence>
<feature type="binding site" evidence="10">
    <location>
        <position position="383"/>
    </location>
    <ligand>
        <name>Zn(2+)</name>
        <dbReference type="ChEBI" id="CHEBI:29105"/>
        <note>catalytic</note>
    </ligand>
</feature>
<dbReference type="FunFam" id="1.10.390.10:FF:000006">
    <property type="entry name" value="Puromycin-sensitive aminopeptidase"/>
    <property type="match status" value="1"/>
</dbReference>
<feature type="binding site" evidence="9">
    <location>
        <position position="208"/>
    </location>
    <ligand>
        <name>substrate</name>
    </ligand>
</feature>
<dbReference type="GO" id="GO:0016020">
    <property type="term" value="C:membrane"/>
    <property type="evidence" value="ECO:0007669"/>
    <property type="project" value="TreeGrafter"/>
</dbReference>
<dbReference type="GO" id="GO:0008270">
    <property type="term" value="F:zinc ion binding"/>
    <property type="evidence" value="ECO:0007669"/>
    <property type="project" value="UniProtKB-UniRule"/>
</dbReference>
<evidence type="ECO:0000256" key="14">
    <source>
        <dbReference type="SAM" id="MobiDB-lite"/>
    </source>
</evidence>
<dbReference type="WBParaSite" id="HCON_00156285-00001">
    <property type="protein sequence ID" value="HCON_00156285-00001"/>
    <property type="gene ID" value="HCON_00156285"/>
</dbReference>
<evidence type="ECO:0000256" key="8">
    <source>
        <dbReference type="PIRSR" id="PIRSR634016-1"/>
    </source>
</evidence>
<evidence type="ECO:0000313" key="19">
    <source>
        <dbReference type="WBParaSite" id="HCON_00156285-00001"/>
    </source>
</evidence>
<dbReference type="InterPro" id="IPR027268">
    <property type="entry name" value="Peptidase_M4/M1_CTD_sf"/>
</dbReference>
<dbReference type="InterPro" id="IPR024571">
    <property type="entry name" value="ERAP1-like_C_dom"/>
</dbReference>
<evidence type="ECO:0000256" key="9">
    <source>
        <dbReference type="PIRSR" id="PIRSR634016-2"/>
    </source>
</evidence>
<dbReference type="Gene3D" id="1.25.50.20">
    <property type="match status" value="1"/>
</dbReference>
<keyword evidence="12" id="KW-0472">Membrane</keyword>
<feature type="domain" description="ERAP1-like C-terminal" evidence="16">
    <location>
        <begin position="618"/>
        <end position="944"/>
    </location>
</feature>
<feature type="binding site" evidence="9">
    <location>
        <position position="904"/>
    </location>
    <ligand>
        <name>substrate</name>
    </ligand>
</feature>
<feature type="domain" description="Aminopeptidase N-like N-terminal" evidence="17">
    <location>
        <begin position="76"/>
        <end position="272"/>
    </location>
</feature>
<dbReference type="GO" id="GO:0006508">
    <property type="term" value="P:proteolysis"/>
    <property type="evidence" value="ECO:0007669"/>
    <property type="project" value="UniProtKB-KW"/>
</dbReference>
<dbReference type="GO" id="GO:0070006">
    <property type="term" value="F:metalloaminopeptidase activity"/>
    <property type="evidence" value="ECO:0007669"/>
    <property type="project" value="TreeGrafter"/>
</dbReference>
<accession>A0A7I4YWE5</accession>
<dbReference type="Gene3D" id="2.60.40.1910">
    <property type="match status" value="1"/>
</dbReference>
<dbReference type="InterPro" id="IPR014782">
    <property type="entry name" value="Peptidase_M1_dom"/>
</dbReference>